<evidence type="ECO:0000313" key="1">
    <source>
        <dbReference type="EMBL" id="OMJ73837.1"/>
    </source>
</evidence>
<keyword evidence="2" id="KW-1185">Reference proteome</keyword>
<name>A0A1R2BAR0_9CILI</name>
<evidence type="ECO:0000313" key="2">
    <source>
        <dbReference type="Proteomes" id="UP000187209"/>
    </source>
</evidence>
<dbReference type="EMBL" id="MPUH01000792">
    <property type="protein sequence ID" value="OMJ73837.1"/>
    <property type="molecule type" value="Genomic_DNA"/>
</dbReference>
<accession>A0A1R2BAR0</accession>
<organism evidence="1 2">
    <name type="scientific">Stentor coeruleus</name>
    <dbReference type="NCBI Taxonomy" id="5963"/>
    <lineage>
        <taxon>Eukaryota</taxon>
        <taxon>Sar</taxon>
        <taxon>Alveolata</taxon>
        <taxon>Ciliophora</taxon>
        <taxon>Postciliodesmatophora</taxon>
        <taxon>Heterotrichea</taxon>
        <taxon>Heterotrichida</taxon>
        <taxon>Stentoridae</taxon>
        <taxon>Stentor</taxon>
    </lineage>
</organism>
<dbReference type="AlphaFoldDB" id="A0A1R2BAR0"/>
<gene>
    <name evidence="1" type="ORF">SteCoe_27387</name>
</gene>
<sequence length="260" mass="30699">MELVPPVADTRKDSFSTQPPEFDEYLKENYDFLFYGPSQISIKMIDVIINSKTIPFEYRRQQLRHLIIQIYQEIALNEMQVAFWSILIEKYVWDDQNYDIRQGLTFSALMTREFLGDNIEYLIGKYSEKEHNFREKYDLWTLGKNLLEISTKDIARQYRKLKSARFNPVNYSFYVDEIILQYLPYSYPNKKKDNKITLPRIEELNDQADKDEPLPTLAFFDEELFAPLPLIRKASSNGSKNQILLSNNGSGCSQFLCFDV</sequence>
<reference evidence="1 2" key="1">
    <citation type="submission" date="2016-11" db="EMBL/GenBank/DDBJ databases">
        <title>The macronuclear genome of Stentor coeruleus: a giant cell with tiny introns.</title>
        <authorList>
            <person name="Slabodnick M."/>
            <person name="Ruby J.G."/>
            <person name="Reiff S.B."/>
            <person name="Swart E.C."/>
            <person name="Gosai S."/>
            <person name="Prabakaran S."/>
            <person name="Witkowska E."/>
            <person name="Larue G.E."/>
            <person name="Fisher S."/>
            <person name="Freeman R.M."/>
            <person name="Gunawardena J."/>
            <person name="Chu W."/>
            <person name="Stover N.A."/>
            <person name="Gregory B.D."/>
            <person name="Nowacki M."/>
            <person name="Derisi J."/>
            <person name="Roy S.W."/>
            <person name="Marshall W.F."/>
            <person name="Sood P."/>
        </authorList>
    </citation>
    <scope>NUCLEOTIDE SEQUENCE [LARGE SCALE GENOMIC DNA]</scope>
    <source>
        <strain evidence="1">WM001</strain>
    </source>
</reference>
<comment type="caution">
    <text evidence="1">The sequence shown here is derived from an EMBL/GenBank/DDBJ whole genome shotgun (WGS) entry which is preliminary data.</text>
</comment>
<protein>
    <submittedName>
        <fullName evidence="1">Uncharacterized protein</fullName>
    </submittedName>
</protein>
<proteinExistence type="predicted"/>
<dbReference type="Proteomes" id="UP000187209">
    <property type="component" value="Unassembled WGS sequence"/>
</dbReference>